<feature type="domain" description="Prolyl 4-hydroxylase alpha subunit" evidence="4">
    <location>
        <begin position="8"/>
        <end position="172"/>
    </location>
</feature>
<sequence>MSSGEPPPGVLYFERHFNDAFMDAIDALRTEIPVSLASGNMRANRRFLRDATLAKNICERLPSEANVLSVCSDIRFIEYDEPGGYIQPHVDGTRVCEHTGLQTTHSMLVWLSDVPEDEGGETDFLRDVTDEDSVLYSIRPKKGSVVIFRHDSPHVGRCVGVYPKLLLRGDVTCAEE</sequence>
<name>A0A090M5T4_OSTTA</name>
<protein>
    <submittedName>
        <fullName evidence="5">Oxoglutarate/iron-dependent dioxygenase</fullName>
    </submittedName>
</protein>
<reference evidence="6" key="1">
    <citation type="journal article" date="2006" name="Proc. Natl. Acad. Sci. U.S.A.">
        <title>Genome analysis of the smallest free-living eukaryote Ostreococcus tauri unveils many unique features.</title>
        <authorList>
            <person name="Derelle E."/>
            <person name="Ferraz C."/>
            <person name="Rombauts S."/>
            <person name="Rouze P."/>
            <person name="Worden A.Z."/>
            <person name="Robbens S."/>
            <person name="Partensky F."/>
            <person name="Degroeve S."/>
            <person name="Echeynie S."/>
            <person name="Cooke R."/>
            <person name="Saeys Y."/>
            <person name="Wuyts J."/>
            <person name="Jabbari K."/>
            <person name="Bowler C."/>
            <person name="Panaud O."/>
            <person name="Piegu B."/>
            <person name="Ball S.G."/>
            <person name="Ral J.-P."/>
            <person name="Bouget F.-Y."/>
            <person name="Piganeau G."/>
            <person name="De Baets B."/>
            <person name="Picard A."/>
            <person name="Delseny M."/>
            <person name="Demaille J."/>
            <person name="Van de Peer Y."/>
            <person name="Moreau H."/>
        </authorList>
    </citation>
    <scope>NUCLEOTIDE SEQUENCE [LARGE SCALE GENOMIC DNA]</scope>
    <source>
        <strain evidence="6">OTTH 0595 / CCAP 157/2 / RCC745</strain>
    </source>
</reference>
<evidence type="ECO:0000259" key="4">
    <source>
        <dbReference type="SMART" id="SM00702"/>
    </source>
</evidence>
<evidence type="ECO:0000313" key="6">
    <source>
        <dbReference type="Proteomes" id="UP000009170"/>
    </source>
</evidence>
<keyword evidence="2 5" id="KW-0223">Dioxygenase</keyword>
<dbReference type="Proteomes" id="UP000009170">
    <property type="component" value="Unassembled WGS sequence"/>
</dbReference>
<dbReference type="GO" id="GO:0051213">
    <property type="term" value="F:dioxygenase activity"/>
    <property type="evidence" value="ECO:0007669"/>
    <property type="project" value="UniProtKB-KW"/>
</dbReference>
<dbReference type="OrthoDB" id="46100at2759"/>
<dbReference type="Gene3D" id="2.60.120.620">
    <property type="entry name" value="q2cbj1_9rhob like domain"/>
    <property type="match status" value="1"/>
</dbReference>
<evidence type="ECO:0000313" key="5">
    <source>
        <dbReference type="EMBL" id="CEF97454.1"/>
    </source>
</evidence>
<organism evidence="5 6">
    <name type="scientific">Ostreococcus tauri</name>
    <name type="common">Marine green alga</name>
    <dbReference type="NCBI Taxonomy" id="70448"/>
    <lineage>
        <taxon>Eukaryota</taxon>
        <taxon>Viridiplantae</taxon>
        <taxon>Chlorophyta</taxon>
        <taxon>Mamiellophyceae</taxon>
        <taxon>Mamiellales</taxon>
        <taxon>Bathycoccaceae</taxon>
        <taxon>Ostreococcus</taxon>
    </lineage>
</organism>
<dbReference type="GO" id="GO:0031418">
    <property type="term" value="F:L-ascorbic acid binding"/>
    <property type="evidence" value="ECO:0007669"/>
    <property type="project" value="InterPro"/>
</dbReference>
<gene>
    <name evidence="5" type="ORF">OT_ostta04g00890</name>
</gene>
<dbReference type="KEGG" id="ota:OT_ostta04g00890"/>
<keyword evidence="6" id="KW-1185">Reference proteome</keyword>
<evidence type="ECO:0000256" key="1">
    <source>
        <dbReference type="ARBA" id="ARBA00001961"/>
    </source>
</evidence>
<dbReference type="SMART" id="SM00702">
    <property type="entry name" value="P4Hc"/>
    <property type="match status" value="1"/>
</dbReference>
<evidence type="ECO:0000256" key="3">
    <source>
        <dbReference type="ARBA" id="ARBA00023002"/>
    </source>
</evidence>
<dbReference type="InterPro" id="IPR044862">
    <property type="entry name" value="Pro_4_hyd_alph_FE2OG_OXY"/>
</dbReference>
<dbReference type="GO" id="GO:0005506">
    <property type="term" value="F:iron ion binding"/>
    <property type="evidence" value="ECO:0007669"/>
    <property type="project" value="InterPro"/>
</dbReference>
<comment type="cofactor">
    <cofactor evidence="1">
        <name>L-ascorbate</name>
        <dbReference type="ChEBI" id="CHEBI:38290"/>
    </cofactor>
</comment>
<reference evidence="5 6" key="2">
    <citation type="journal article" date="2014" name="BMC Genomics">
        <title>An improved genome of the model marine alga Ostreococcus tauri unfolds by assessing Illumina de novo assemblies.</title>
        <authorList>
            <person name="Blanc-Mathieu R."/>
            <person name="Verhelst B."/>
            <person name="Derelle E."/>
            <person name="Rombauts S."/>
            <person name="Bouget F.Y."/>
            <person name="Carre I."/>
            <person name="Chateau A."/>
            <person name="Eyre-Walker A."/>
            <person name="Grimsley N."/>
            <person name="Moreau H."/>
            <person name="Piegu B."/>
            <person name="Rivals E."/>
            <person name="Schackwitz W."/>
            <person name="Van de Peer Y."/>
            <person name="Piganeau G."/>
        </authorList>
    </citation>
    <scope>NUCLEOTIDE SEQUENCE [LARGE SCALE GENOMIC DNA]</scope>
    <source>
        <strain evidence="6">OTTH 0595 / CCAP 157/2 / RCC745</strain>
    </source>
</reference>
<dbReference type="InterPro" id="IPR006620">
    <property type="entry name" value="Pro_4_hyd_alph"/>
</dbReference>
<evidence type="ECO:0000256" key="2">
    <source>
        <dbReference type="ARBA" id="ARBA00022964"/>
    </source>
</evidence>
<proteinExistence type="predicted"/>
<dbReference type="GO" id="GO:0016705">
    <property type="term" value="F:oxidoreductase activity, acting on paired donors, with incorporation or reduction of molecular oxygen"/>
    <property type="evidence" value="ECO:0007669"/>
    <property type="project" value="InterPro"/>
</dbReference>
<keyword evidence="3" id="KW-0560">Oxidoreductase</keyword>
<dbReference type="Pfam" id="PF13640">
    <property type="entry name" value="2OG-FeII_Oxy_3"/>
    <property type="match status" value="1"/>
</dbReference>
<comment type="caution">
    <text evidence="5">The sequence shown here is derived from an EMBL/GenBank/DDBJ whole genome shotgun (WGS) entry which is preliminary data.</text>
</comment>
<dbReference type="GeneID" id="9834304"/>
<dbReference type="InParanoid" id="A0A090M5T4"/>
<dbReference type="RefSeq" id="XP_003078621.2">
    <property type="nucleotide sequence ID" value="XM_003078573.2"/>
</dbReference>
<dbReference type="AlphaFoldDB" id="A0A090M5T4"/>
<accession>A0A090M5T4</accession>
<dbReference type="EMBL" id="CAID01000004">
    <property type="protein sequence ID" value="CEF97454.1"/>
    <property type="molecule type" value="Genomic_DNA"/>
</dbReference>